<evidence type="ECO:0000256" key="1">
    <source>
        <dbReference type="SAM" id="SignalP"/>
    </source>
</evidence>
<evidence type="ECO:0008006" key="4">
    <source>
        <dbReference type="Google" id="ProtNLM"/>
    </source>
</evidence>
<accession>S3ZM68</accession>
<dbReference type="PATRIC" id="fig|1286094.4.peg.2322"/>
<protein>
    <recommendedName>
        <fullName evidence="4">Flocculation protein FLO11</fullName>
    </recommendedName>
</protein>
<feature type="signal peptide" evidence="1">
    <location>
        <begin position="1"/>
        <end position="19"/>
    </location>
</feature>
<comment type="caution">
    <text evidence="2">The sequence shown here is derived from an EMBL/GenBank/DDBJ whole genome shotgun (WGS) entry which is preliminary data.</text>
</comment>
<dbReference type="InterPro" id="IPR011048">
    <property type="entry name" value="Haem_d1_sf"/>
</dbReference>
<dbReference type="SUPFAM" id="SSF51004">
    <property type="entry name" value="C-terminal (heme d1) domain of cytochrome cd1-nitrite reductase"/>
    <property type="match status" value="1"/>
</dbReference>
<dbReference type="Gene3D" id="2.120.10.30">
    <property type="entry name" value="TolB, C-terminal domain"/>
    <property type="match status" value="3"/>
</dbReference>
<organism evidence="2 3">
    <name type="scientific">Streptomyces aurantiacus JA 4570</name>
    <dbReference type="NCBI Taxonomy" id="1286094"/>
    <lineage>
        <taxon>Bacteria</taxon>
        <taxon>Bacillati</taxon>
        <taxon>Actinomycetota</taxon>
        <taxon>Actinomycetes</taxon>
        <taxon>Kitasatosporales</taxon>
        <taxon>Streptomycetaceae</taxon>
        <taxon>Streptomyces</taxon>
        <taxon>Streptomyces aurantiacus group</taxon>
    </lineage>
</organism>
<keyword evidence="1" id="KW-0732">Signal</keyword>
<reference evidence="2 3" key="1">
    <citation type="submission" date="2013-02" db="EMBL/GenBank/DDBJ databases">
        <title>Draft Genome Sequence of Streptomyces aurantiacus, Which Produces Setomimycin.</title>
        <authorList>
            <person name="Gruening B.A."/>
            <person name="Praeg A."/>
            <person name="Erxleben A."/>
            <person name="Guenther S."/>
            <person name="Mueller M."/>
        </authorList>
    </citation>
    <scope>NUCLEOTIDE SEQUENCE [LARGE SCALE GENOMIC DNA]</scope>
    <source>
        <strain evidence="2 3">JA 4570</strain>
    </source>
</reference>
<name>S3ZM68_9ACTN</name>
<dbReference type="PANTHER" id="PTHR36842">
    <property type="entry name" value="PROTEIN TOLB HOMOLOG"/>
    <property type="match status" value="1"/>
</dbReference>
<dbReference type="EMBL" id="AOPZ01000082">
    <property type="protein sequence ID" value="EPH44591.1"/>
    <property type="molecule type" value="Genomic_DNA"/>
</dbReference>
<gene>
    <name evidence="2" type="ORF">STRAU_2348</name>
</gene>
<evidence type="ECO:0000313" key="3">
    <source>
        <dbReference type="Proteomes" id="UP000014629"/>
    </source>
</evidence>
<sequence length="704" mass="72552">MWAAVLGLVLGGASLTATATATVGTDADARTPRTERVSTTADGAQLDGASTDGALSGDGRHAAFVTRAPALGCGQYAHCLKVKDLRTGALTGIDLGSGHLYGAPLLSTDGSRVAFTANKRFAAPYLHDRATGTSTRLWPADPPGSNELGAVQAISPDGTRVAYTIGNRNGNQNFRLLYVRDTTTGTDELISAPEEGQKGGASVADDGTRVAYQIGGHSEGPEDRADVFLKEPGTGARTQIDTGLGTGELIRLTNDGRRVLFNARGGLYLHTVRTGSTERVADGRAVSATPDGRHAVLTGADGLRVLDLRTGRGTGIGPADARAARGAVSDNGRAVAFSSASGGLVPDDTNGVGDVFVRHTAAGSGAAADARAPRTERVSLAGDGSQFDGPSREAAISGDGRYVAFATKAPELGCHVNVYTCLVLKDRVTGALTEIPNDGDSSWGTPMLSHDGRYVGHTAGTKAPKPWLYDRETGETVKVAGPETSGVGLLLAVTPDGGRAAYTTGDRFHAAQQLYVRDLRTGANELIDGTTTGADRIGAASLSADGRFLAYRKRSADGGDIVVRDRTTGETAQADAGLGAADGEFVKVSENGRRVLFAADGGTYAYDVRAGAPRKVADTPAKSASGDGRHVVLADGEALTLLDVRTGRRTPVGPGRVEPGAVSAHGRHVAFASDATDLAPDDTNGRTDVFVRRTLPTDTGENKQ</sequence>
<keyword evidence="3" id="KW-1185">Reference proteome</keyword>
<dbReference type="AlphaFoldDB" id="S3ZM68"/>
<dbReference type="SUPFAM" id="SSF82171">
    <property type="entry name" value="DPP6 N-terminal domain-like"/>
    <property type="match status" value="2"/>
</dbReference>
<feature type="chain" id="PRO_5039053110" description="Flocculation protein FLO11" evidence="1">
    <location>
        <begin position="20"/>
        <end position="704"/>
    </location>
</feature>
<dbReference type="PANTHER" id="PTHR36842:SF1">
    <property type="entry name" value="PROTEIN TOLB"/>
    <property type="match status" value="1"/>
</dbReference>
<dbReference type="InterPro" id="IPR011042">
    <property type="entry name" value="6-blade_b-propeller_TolB-like"/>
</dbReference>
<evidence type="ECO:0000313" key="2">
    <source>
        <dbReference type="EMBL" id="EPH44591.1"/>
    </source>
</evidence>
<proteinExistence type="predicted"/>
<dbReference type="Proteomes" id="UP000014629">
    <property type="component" value="Unassembled WGS sequence"/>
</dbReference>